<evidence type="ECO:0000256" key="1">
    <source>
        <dbReference type="SAM" id="MobiDB-lite"/>
    </source>
</evidence>
<dbReference type="OrthoDB" id="2765282at2759"/>
<dbReference type="InterPro" id="IPR013087">
    <property type="entry name" value="Znf_C2H2_type"/>
</dbReference>
<proteinExistence type="predicted"/>
<dbReference type="Proteomes" id="UP000313359">
    <property type="component" value="Unassembled WGS sequence"/>
</dbReference>
<dbReference type="AlphaFoldDB" id="A0A5C2RZS1"/>
<evidence type="ECO:0000313" key="5">
    <source>
        <dbReference type="Proteomes" id="UP000313359"/>
    </source>
</evidence>
<feature type="compositionally biased region" description="Basic and acidic residues" evidence="1">
    <location>
        <begin position="402"/>
        <end position="414"/>
    </location>
</feature>
<feature type="transmembrane region" description="Helical" evidence="2">
    <location>
        <begin position="170"/>
        <end position="193"/>
    </location>
</feature>
<keyword evidence="2" id="KW-0472">Membrane</keyword>
<feature type="compositionally biased region" description="Low complexity" evidence="1">
    <location>
        <begin position="217"/>
        <end position="261"/>
    </location>
</feature>
<dbReference type="STRING" id="1328759.A0A5C2RZS1"/>
<feature type="region of interest" description="Disordered" evidence="1">
    <location>
        <begin position="197"/>
        <end position="261"/>
    </location>
</feature>
<protein>
    <recommendedName>
        <fullName evidence="3">C2H2-type domain-containing protein</fullName>
    </recommendedName>
</protein>
<sequence>MSFADASSFTFLPAPLFAPDLRQSLRRTRTPSTQFDVNTIQEHAPPEELAQRIPFYEHGLPYCPDGSYLQQYDVQDLWSCSCSRVYFDPAEGGFYHVEPKRDGDGEHLVVRPLALVQPIAICRPGDKPVYTSAAEFSVTKDEPLLVLSSCLHGICAIQEAYESRHDDDGILYFLYVVVLFGTVSVVVLSLSAFSSLASPPSSIPSPPRSIPSPPSSLPATSSSEPSPSSSTPSSSSTAPSSEPESSAPSPSSSAAPTLASSYSATPPFEPFDCDFDGCKERVETVEEWVNHMEEVHGLSEKGWVAHTACPSGNLCTTHYKTWRPFVQHHISKHRGKKLQYDCPEPGCNIPQSRRDSLLRHVERYHPERAPELNVQLGKKHRRTKAELAAAGEGSQPKKKGKAPSEEAPKSKKSR</sequence>
<feature type="domain" description="C2H2-type" evidence="3">
    <location>
        <begin position="340"/>
        <end position="365"/>
    </location>
</feature>
<reference evidence="4" key="1">
    <citation type="journal article" date="2018" name="Genome Biol. Evol.">
        <title>Genomics and development of Lentinus tigrinus, a white-rot wood-decaying mushroom with dimorphic fruiting bodies.</title>
        <authorList>
            <person name="Wu B."/>
            <person name="Xu Z."/>
            <person name="Knudson A."/>
            <person name="Carlson A."/>
            <person name="Chen N."/>
            <person name="Kovaka S."/>
            <person name="LaButti K."/>
            <person name="Lipzen A."/>
            <person name="Pennachio C."/>
            <person name="Riley R."/>
            <person name="Schakwitz W."/>
            <person name="Umezawa K."/>
            <person name="Ohm R.A."/>
            <person name="Grigoriev I.V."/>
            <person name="Nagy L.G."/>
            <person name="Gibbons J."/>
            <person name="Hibbett D."/>
        </authorList>
    </citation>
    <scope>NUCLEOTIDE SEQUENCE [LARGE SCALE GENOMIC DNA]</scope>
    <source>
        <strain evidence="4">ALCF2SS1-6</strain>
    </source>
</reference>
<name>A0A5C2RZS1_9APHY</name>
<feature type="domain" description="C2H2-type" evidence="3">
    <location>
        <begin position="271"/>
        <end position="296"/>
    </location>
</feature>
<feature type="region of interest" description="Disordered" evidence="1">
    <location>
        <begin position="366"/>
        <end position="414"/>
    </location>
</feature>
<evidence type="ECO:0000259" key="3">
    <source>
        <dbReference type="SMART" id="SM00355"/>
    </source>
</evidence>
<keyword evidence="5" id="KW-1185">Reference proteome</keyword>
<evidence type="ECO:0000256" key="2">
    <source>
        <dbReference type="SAM" id="Phobius"/>
    </source>
</evidence>
<gene>
    <name evidence="4" type="ORF">L227DRAFT_614469</name>
</gene>
<organism evidence="4 5">
    <name type="scientific">Lentinus tigrinus ALCF2SS1-6</name>
    <dbReference type="NCBI Taxonomy" id="1328759"/>
    <lineage>
        <taxon>Eukaryota</taxon>
        <taxon>Fungi</taxon>
        <taxon>Dikarya</taxon>
        <taxon>Basidiomycota</taxon>
        <taxon>Agaricomycotina</taxon>
        <taxon>Agaricomycetes</taxon>
        <taxon>Polyporales</taxon>
        <taxon>Polyporaceae</taxon>
        <taxon>Lentinus</taxon>
    </lineage>
</organism>
<evidence type="ECO:0000313" key="4">
    <source>
        <dbReference type="EMBL" id="RPD56593.1"/>
    </source>
</evidence>
<dbReference type="EMBL" id="ML122287">
    <property type="protein sequence ID" value="RPD56593.1"/>
    <property type="molecule type" value="Genomic_DNA"/>
</dbReference>
<keyword evidence="2" id="KW-1133">Transmembrane helix</keyword>
<dbReference type="SMART" id="SM00355">
    <property type="entry name" value="ZnF_C2H2"/>
    <property type="match status" value="2"/>
</dbReference>
<accession>A0A5C2RZS1</accession>
<feature type="compositionally biased region" description="Pro residues" evidence="1">
    <location>
        <begin position="201"/>
        <end position="216"/>
    </location>
</feature>
<keyword evidence="2" id="KW-0812">Transmembrane</keyword>